<dbReference type="InterPro" id="IPR015943">
    <property type="entry name" value="WD40/YVTN_repeat-like_dom_sf"/>
</dbReference>
<evidence type="ECO:0000313" key="4">
    <source>
        <dbReference type="EMBL" id="RIE12225.1"/>
    </source>
</evidence>
<dbReference type="GO" id="GO:0010411">
    <property type="term" value="P:xyloglucan metabolic process"/>
    <property type="evidence" value="ECO:0007669"/>
    <property type="project" value="TreeGrafter"/>
</dbReference>
<dbReference type="SUPFAM" id="SSF55383">
    <property type="entry name" value="Copper amine oxidase, domain N"/>
    <property type="match status" value="1"/>
</dbReference>
<evidence type="ECO:0000313" key="5">
    <source>
        <dbReference type="EMBL" id="RIE12359.1"/>
    </source>
</evidence>
<dbReference type="Gene3D" id="2.130.10.10">
    <property type="entry name" value="YVTN repeat-like/Quinoprotein amine dehydrogenase"/>
    <property type="match status" value="6"/>
</dbReference>
<sequence length="841" mass="88615">MITTKSRVCSRIGALIALILCLVLATPGMLGSVPTTQAAGMSVWSRLPLYGGTVYNIVIDPENPSRLSAYTGDSVFHSTDGGENWREVNAGIANITTASSSSSILYGKSPDGAFFRSTDNGDHWTAVNAAGIVTADIGAIVVNPVTPRILYALMVSPQGYLTYGSGVFRSVDSGNHWTQLATGLAQGDDIISLAINPHMPTALYIVINETAGIIRSMDGGDHWMNVSAGLPEGDGIRSLVFDTRISAGLYAVTGSHGIFHSTDSGDHWEAKNAGLPQGESLVGFIIDPSAPATMYAIVGYDYSVSPDGTNLFRSTDGGSQWTRMHGIPNDAYIGSVVFDPKTSSTLYLTSGEGILRSTDRGVTWATRNVGLDDLRVIALAIDSDTPSHMYAGTQSGVFRTVDGGKTWTETNTGITDMNVTVLAVNPLIPSTLYAVAQNRVFRSVNGGTSWSMLDGGLAGANAAGIVINPRTPSILYAATDDGVFRSMDSGSHWTAMNSGLTQKGLNTRALAINPRTPATIYCSTRYDGLFRSFNSGTTWTAIDTPPSDYGVSCLVVDPISPSTLYANTEGRVYRSTNSGTSWTMVLNPKGAVNSLAINPAVPSTVYAGTWGNALRSANKGATWAAMNMGLASNSQCVMSIAFDPVTPATMYAGTEGRGVLRSPNNGTTWTAMNTGLGNANVRSVVINPRTPSILYAGTDGGVFRYGPVSASTKVIQLKIGSTTMHVDGKAVPLEAAPIIMNSRTLIPLRSLIETLGGRVIWSPSARTVDMFLGEHSVDVAVGGNIGYVNDKGVAIDPANPKVVPLIISGRTMLPLRFVTENFGCSVVWAAATKTITITYTP</sequence>
<keyword evidence="6" id="KW-1185">Reference proteome</keyword>
<protein>
    <recommendedName>
        <fullName evidence="8">Copper amine oxidase-like N-terminal domain-containing protein</fullName>
    </recommendedName>
</protein>
<evidence type="ECO:0000259" key="3">
    <source>
        <dbReference type="Pfam" id="PF15902"/>
    </source>
</evidence>
<dbReference type="AlphaFoldDB" id="A0A398DAV0"/>
<dbReference type="Pfam" id="PF15902">
    <property type="entry name" value="Sortilin-Vps10"/>
    <property type="match status" value="1"/>
</dbReference>
<dbReference type="Gene3D" id="3.30.457.10">
    <property type="entry name" value="Copper amine oxidase-like, N-terminal domain"/>
    <property type="match status" value="1"/>
</dbReference>
<dbReference type="PANTHER" id="PTHR43739:SF5">
    <property type="entry name" value="EXO-ALPHA-SIALIDASE"/>
    <property type="match status" value="1"/>
</dbReference>
<evidence type="ECO:0000313" key="6">
    <source>
        <dbReference type="Proteomes" id="UP000265724"/>
    </source>
</evidence>
<evidence type="ECO:0000256" key="1">
    <source>
        <dbReference type="ARBA" id="ARBA00022737"/>
    </source>
</evidence>
<evidence type="ECO:0008006" key="8">
    <source>
        <dbReference type="Google" id="ProtNLM"/>
    </source>
</evidence>
<evidence type="ECO:0000259" key="2">
    <source>
        <dbReference type="Pfam" id="PF07833"/>
    </source>
</evidence>
<dbReference type="InterPro" id="IPR012854">
    <property type="entry name" value="Cu_amine_oxidase-like_N"/>
</dbReference>
<dbReference type="Proteomes" id="UP000266042">
    <property type="component" value="Unassembled WGS sequence"/>
</dbReference>
<organism evidence="4 7">
    <name type="scientific">Candidatus Cryosericum hinesii</name>
    <dbReference type="NCBI Taxonomy" id="2290915"/>
    <lineage>
        <taxon>Bacteria</taxon>
        <taxon>Pseudomonadati</taxon>
        <taxon>Caldisericota/Cryosericota group</taxon>
        <taxon>Candidatus Cryosericota</taxon>
        <taxon>Candidatus Cryosericia</taxon>
        <taxon>Candidatus Cryosericales</taxon>
        <taxon>Candidatus Cryosericaceae</taxon>
        <taxon>Candidatus Cryosericum</taxon>
    </lineage>
</organism>
<gene>
    <name evidence="5" type="ORF">SMC2_07080</name>
    <name evidence="4" type="ORF">SMC3_07470</name>
</gene>
<dbReference type="PANTHER" id="PTHR43739">
    <property type="entry name" value="XYLOGLUCANASE (EUROFUNG)"/>
    <property type="match status" value="1"/>
</dbReference>
<accession>A0A398DAV0</accession>
<evidence type="ECO:0000313" key="7">
    <source>
        <dbReference type="Proteomes" id="UP000266042"/>
    </source>
</evidence>
<dbReference type="Pfam" id="PF07833">
    <property type="entry name" value="Cu_amine_oxidN1"/>
    <property type="match status" value="1"/>
</dbReference>
<comment type="caution">
    <text evidence="4">The sequence shown here is derived from an EMBL/GenBank/DDBJ whole genome shotgun (WGS) entry which is preliminary data.</text>
</comment>
<feature type="domain" description="Copper amine oxidase-like N-terminal" evidence="2">
    <location>
        <begin position="726"/>
        <end position="837"/>
    </location>
</feature>
<proteinExistence type="predicted"/>
<feature type="domain" description="Sortilin N-terminal" evidence="3">
    <location>
        <begin position="310"/>
        <end position="418"/>
    </location>
</feature>
<dbReference type="InterPro" id="IPR052025">
    <property type="entry name" value="Xyloglucanase_GH74"/>
</dbReference>
<dbReference type="SUPFAM" id="SSF110296">
    <property type="entry name" value="Oligoxyloglucan reducing end-specific cellobiohydrolase"/>
    <property type="match status" value="3"/>
</dbReference>
<dbReference type="EMBL" id="QXIW01000031">
    <property type="protein sequence ID" value="RIE12225.1"/>
    <property type="molecule type" value="Genomic_DNA"/>
</dbReference>
<reference evidence="6 7" key="1">
    <citation type="submission" date="2018-09" db="EMBL/GenBank/DDBJ databases">
        <title>Discovery and Ecogenomic Context for Candidatus Cryosericales, a Global Caldiserica Order Active in Thawing Permafrost.</title>
        <authorList>
            <person name="Martinez M.A."/>
            <person name="Woodcroft B.J."/>
            <person name="Ignacio Espinoza J.C."/>
            <person name="Zayed A."/>
            <person name="Singleton C.M."/>
            <person name="Boyd J."/>
            <person name="Li Y.-F."/>
            <person name="Purvine S."/>
            <person name="Maughan H."/>
            <person name="Hodgkins S.B."/>
            <person name="Anderson D."/>
            <person name="Sederholm M."/>
            <person name="Temperton B."/>
            <person name="Saleska S.R."/>
            <person name="Tyson G.W."/>
            <person name="Rich V.I."/>
        </authorList>
    </citation>
    <scope>NUCLEOTIDE SEQUENCE [LARGE SCALE GENOMIC DNA]</scope>
    <source>
        <strain evidence="5 6">SMC2</strain>
        <strain evidence="4 7">SMC3</strain>
    </source>
</reference>
<dbReference type="InterPro" id="IPR031778">
    <property type="entry name" value="Sortilin_N"/>
</dbReference>
<dbReference type="EMBL" id="QXIX01000055">
    <property type="protein sequence ID" value="RIE12359.1"/>
    <property type="molecule type" value="Genomic_DNA"/>
</dbReference>
<dbReference type="Proteomes" id="UP000265724">
    <property type="component" value="Unassembled WGS sequence"/>
</dbReference>
<name>A0A398DAV0_9BACT</name>
<keyword evidence="1" id="KW-0677">Repeat</keyword>
<dbReference type="InterPro" id="IPR036582">
    <property type="entry name" value="Mao_N_sf"/>
</dbReference>